<reference evidence="1 2" key="1">
    <citation type="submission" date="2017-03" db="EMBL/GenBank/DDBJ databases">
        <title>Complete genome sequence of Candidatus 'Thiodictyon syntrophicum' sp. nov. strain Cad16T, a photolithoautotroph purple sulfur bacterium isolated from an alpine meromictic lake.</title>
        <authorList>
            <person name="Luedin S.M."/>
            <person name="Pothier J.F."/>
            <person name="Danza F."/>
            <person name="Storelli N."/>
            <person name="Wittwer M."/>
            <person name="Tonolla M."/>
        </authorList>
    </citation>
    <scope>NUCLEOTIDE SEQUENCE [LARGE SCALE GENOMIC DNA]</scope>
    <source>
        <strain evidence="1 2">Cad16T</strain>
    </source>
</reference>
<proteinExistence type="predicted"/>
<keyword evidence="2" id="KW-1185">Reference proteome</keyword>
<dbReference type="KEGG" id="tsy:THSYN_17930"/>
<dbReference type="Proteomes" id="UP000232638">
    <property type="component" value="Chromosome"/>
</dbReference>
<evidence type="ECO:0000313" key="1">
    <source>
        <dbReference type="EMBL" id="AUB82636.1"/>
    </source>
</evidence>
<evidence type="ECO:0000313" key="2">
    <source>
        <dbReference type="Proteomes" id="UP000232638"/>
    </source>
</evidence>
<dbReference type="AlphaFoldDB" id="A0A2K8UAN6"/>
<sequence length="97" mass="11582">MGDHVVVARSDRIGLLPTRNMATTCTHFFIEFIPAQQFASAQDIGTPQFEEFVAKLSARLVLVDYGITGQWCDWRRRRRFVWRRCRRRMHRGRERSR</sequence>
<name>A0A2K8UAN6_9GAMM</name>
<organism evidence="1 2">
    <name type="scientific">Candidatus Thiodictyon syntrophicum</name>
    <dbReference type="NCBI Taxonomy" id="1166950"/>
    <lineage>
        <taxon>Bacteria</taxon>
        <taxon>Pseudomonadati</taxon>
        <taxon>Pseudomonadota</taxon>
        <taxon>Gammaproteobacteria</taxon>
        <taxon>Chromatiales</taxon>
        <taxon>Chromatiaceae</taxon>
        <taxon>Thiodictyon</taxon>
    </lineage>
</organism>
<protein>
    <submittedName>
        <fullName evidence="1">Uncharacterized protein</fullName>
    </submittedName>
</protein>
<dbReference type="EMBL" id="CP020370">
    <property type="protein sequence ID" value="AUB82636.1"/>
    <property type="molecule type" value="Genomic_DNA"/>
</dbReference>
<gene>
    <name evidence="1" type="ORF">THSYN_17930</name>
</gene>
<accession>A0A2K8UAN6</accession>